<protein>
    <submittedName>
        <fullName evidence="1">Uncharacterized protein</fullName>
    </submittedName>
</protein>
<keyword evidence="2" id="KW-1185">Reference proteome</keyword>
<evidence type="ECO:0000313" key="1">
    <source>
        <dbReference type="EMBL" id="MBU6080021.1"/>
    </source>
</evidence>
<sequence length="249" mass="29104">MSKNQEYQDNIEQRCLDLVINNINKKDCFGMSNQQHIELQKWLKAAKPNQNSNEFPDFIFEDGFIEHFAVTSSSEGRKGAKQKQESLILKRKSETAFFSNLDNSEEDTLVSNSFSRPFEQHTHLNIVNSIKKNWLKHIKSYEKKMSSSKHGIFLLDYIDINIHTAISRENEPAEIFKSYRISADKKLLEWIYTFKEKIEYLILSNPHSIEVIRIDQILNILESIPRVTYAPIIGMESHKYIGFKKKGDI</sequence>
<evidence type="ECO:0000313" key="2">
    <source>
        <dbReference type="Proteomes" id="UP000812672"/>
    </source>
</evidence>
<gene>
    <name evidence="1" type="ORF">KQ486_03225</name>
</gene>
<proteinExistence type="predicted"/>
<accession>A0ABS6GMA2</accession>
<organism evidence="1 2">
    <name type="scientific">Allobacillus halotolerans</name>
    <dbReference type="NCBI Taxonomy" id="570278"/>
    <lineage>
        <taxon>Bacteria</taxon>
        <taxon>Bacillati</taxon>
        <taxon>Bacillota</taxon>
        <taxon>Bacilli</taxon>
        <taxon>Bacillales</taxon>
        <taxon>Bacillaceae</taxon>
        <taxon>Allobacillus</taxon>
    </lineage>
</organism>
<dbReference type="EMBL" id="JAHLZF010000003">
    <property type="protein sequence ID" value="MBU6080021.1"/>
    <property type="molecule type" value="Genomic_DNA"/>
</dbReference>
<comment type="caution">
    <text evidence="1">The sequence shown here is derived from an EMBL/GenBank/DDBJ whole genome shotgun (WGS) entry which is preliminary data.</text>
</comment>
<name>A0ABS6GMA2_9BACI</name>
<dbReference type="RefSeq" id="WP_216686782.1">
    <property type="nucleotide sequence ID" value="NZ_CAUPKR010000002.1"/>
</dbReference>
<dbReference type="Proteomes" id="UP000812672">
    <property type="component" value="Unassembled WGS sequence"/>
</dbReference>
<reference evidence="1 2" key="1">
    <citation type="journal article" date="2011" name="Int. J. Syst. Evol. Microbiol.">
        <title>Allobacillus halotolerans gen. nov., sp. nov. isolated from shrimp paste.</title>
        <authorList>
            <person name="Sheu S.Y."/>
            <person name="Arun A.B."/>
            <person name="Jiang S.R."/>
            <person name="Young C.C."/>
            <person name="Chen W.M."/>
        </authorList>
    </citation>
    <scope>NUCLEOTIDE SEQUENCE [LARGE SCALE GENOMIC DNA]</scope>
    <source>
        <strain evidence="1 2">LMG 24826</strain>
    </source>
</reference>